<dbReference type="EMBL" id="LGUE01000008">
    <property type="protein sequence ID" value="KON83195.1"/>
    <property type="molecule type" value="Genomic_DNA"/>
</dbReference>
<dbReference type="STRING" id="189381.GCA_900166615_00128"/>
<evidence type="ECO:0000313" key="2">
    <source>
        <dbReference type="Proteomes" id="UP000037405"/>
    </source>
</evidence>
<comment type="caution">
    <text evidence="1">The sequence shown here is derived from an EMBL/GenBank/DDBJ whole genome shotgun (WGS) entry which is preliminary data.</text>
</comment>
<dbReference type="RefSeq" id="WP_053429817.1">
    <property type="nucleotide sequence ID" value="NZ_JAMQJB010000005.1"/>
</dbReference>
<accession>A0A0M0G052</accession>
<protein>
    <submittedName>
        <fullName evidence="1">Uncharacterized protein</fullName>
    </submittedName>
</protein>
<dbReference type="Proteomes" id="UP000037405">
    <property type="component" value="Unassembled WGS sequence"/>
</dbReference>
<dbReference type="OrthoDB" id="2919307at2"/>
<keyword evidence="2" id="KW-1185">Reference proteome</keyword>
<reference evidence="2" key="1">
    <citation type="submission" date="2015-07" db="EMBL/GenBank/DDBJ databases">
        <title>Fjat-14235 jcm11544.</title>
        <authorList>
            <person name="Liu B."/>
            <person name="Wang J."/>
            <person name="Zhu Y."/>
            <person name="Liu G."/>
            <person name="Chen Q."/>
            <person name="Chen Z."/>
            <person name="Lan J."/>
            <person name="Che J."/>
            <person name="Ge C."/>
            <person name="Shi H."/>
            <person name="Pan Z."/>
            <person name="Liu X."/>
        </authorList>
    </citation>
    <scope>NUCLEOTIDE SEQUENCE [LARGE SCALE GENOMIC DNA]</scope>
    <source>
        <strain evidence="2">JCM 11544</strain>
    </source>
</reference>
<organism evidence="1 2">
    <name type="scientific">Rossellomorea marisflavi</name>
    <dbReference type="NCBI Taxonomy" id="189381"/>
    <lineage>
        <taxon>Bacteria</taxon>
        <taxon>Bacillati</taxon>
        <taxon>Bacillota</taxon>
        <taxon>Bacilli</taxon>
        <taxon>Bacillales</taxon>
        <taxon>Bacillaceae</taxon>
        <taxon>Rossellomorea</taxon>
    </lineage>
</organism>
<name>A0A0M0G052_9BACI</name>
<proteinExistence type="predicted"/>
<dbReference type="AlphaFoldDB" id="A0A0M0G052"/>
<sequence>MEDIYTNVLKNDRLDEYPLFKKFCVLKEKGLRKESFKALSSFIDEAKEWDKDKQQNFACWLFTLFEVSDNIHHLLVHPLEENLLKSILKEWIKKNPKEPRPYRWFGLFLQTEERIEYLNIAIELGGKSEQLSLLKLIDIHFYSLWYSFHHISEDLYLGSIEKDTKLISNIQQLNDKVECTQTRKNIDDEINYYRELLNDWMMFKKEQKKDFVEWCKSNNKDYHWTNAYYYE</sequence>
<dbReference type="PATRIC" id="fig|189381.12.peg.3629"/>
<evidence type="ECO:0000313" key="1">
    <source>
        <dbReference type="EMBL" id="KON83195.1"/>
    </source>
</evidence>
<gene>
    <name evidence="1" type="ORF">AF331_20450</name>
</gene>